<evidence type="ECO:0000313" key="2">
    <source>
        <dbReference type="Proteomes" id="UP000814140"/>
    </source>
</evidence>
<gene>
    <name evidence="1" type="ORF">BV25DRAFT_1785487</name>
</gene>
<sequence length="84" mass="9445">RDEDFDTSYEGLLSLAATLGDVRPRHTPEHVIASLTAGVYKDWATADSDQRCPICLDDYKEVDPVLKLTDCSHWLHKACLEVRA</sequence>
<organism evidence="1 2">
    <name type="scientific">Artomyces pyxidatus</name>
    <dbReference type="NCBI Taxonomy" id="48021"/>
    <lineage>
        <taxon>Eukaryota</taxon>
        <taxon>Fungi</taxon>
        <taxon>Dikarya</taxon>
        <taxon>Basidiomycota</taxon>
        <taxon>Agaricomycotina</taxon>
        <taxon>Agaricomycetes</taxon>
        <taxon>Russulales</taxon>
        <taxon>Auriscalpiaceae</taxon>
        <taxon>Artomyces</taxon>
    </lineage>
</organism>
<accession>A0ACB8SJT6</accession>
<protein>
    <submittedName>
        <fullName evidence="1">Uncharacterized protein</fullName>
    </submittedName>
</protein>
<name>A0ACB8SJT6_9AGAM</name>
<keyword evidence="2" id="KW-1185">Reference proteome</keyword>
<comment type="caution">
    <text evidence="1">The sequence shown here is derived from an EMBL/GenBank/DDBJ whole genome shotgun (WGS) entry which is preliminary data.</text>
</comment>
<reference evidence="1" key="1">
    <citation type="submission" date="2021-03" db="EMBL/GenBank/DDBJ databases">
        <authorList>
            <consortium name="DOE Joint Genome Institute"/>
            <person name="Ahrendt S."/>
            <person name="Looney B.P."/>
            <person name="Miyauchi S."/>
            <person name="Morin E."/>
            <person name="Drula E."/>
            <person name="Courty P.E."/>
            <person name="Chicoki N."/>
            <person name="Fauchery L."/>
            <person name="Kohler A."/>
            <person name="Kuo A."/>
            <person name="Labutti K."/>
            <person name="Pangilinan J."/>
            <person name="Lipzen A."/>
            <person name="Riley R."/>
            <person name="Andreopoulos W."/>
            <person name="He G."/>
            <person name="Johnson J."/>
            <person name="Barry K.W."/>
            <person name="Grigoriev I.V."/>
            <person name="Nagy L."/>
            <person name="Hibbett D."/>
            <person name="Henrissat B."/>
            <person name="Matheny P.B."/>
            <person name="Labbe J."/>
            <person name="Martin F."/>
        </authorList>
    </citation>
    <scope>NUCLEOTIDE SEQUENCE</scope>
    <source>
        <strain evidence="1">HHB10654</strain>
    </source>
</reference>
<feature type="non-terminal residue" evidence="1">
    <location>
        <position position="84"/>
    </location>
</feature>
<reference evidence="1" key="2">
    <citation type="journal article" date="2022" name="New Phytol.">
        <title>Evolutionary transition to the ectomycorrhizal habit in the genomes of a hyperdiverse lineage of mushroom-forming fungi.</title>
        <authorList>
            <person name="Looney B."/>
            <person name="Miyauchi S."/>
            <person name="Morin E."/>
            <person name="Drula E."/>
            <person name="Courty P.E."/>
            <person name="Kohler A."/>
            <person name="Kuo A."/>
            <person name="LaButti K."/>
            <person name="Pangilinan J."/>
            <person name="Lipzen A."/>
            <person name="Riley R."/>
            <person name="Andreopoulos W."/>
            <person name="He G."/>
            <person name="Johnson J."/>
            <person name="Nolan M."/>
            <person name="Tritt A."/>
            <person name="Barry K.W."/>
            <person name="Grigoriev I.V."/>
            <person name="Nagy L.G."/>
            <person name="Hibbett D."/>
            <person name="Henrissat B."/>
            <person name="Matheny P.B."/>
            <person name="Labbe J."/>
            <person name="Martin F.M."/>
        </authorList>
    </citation>
    <scope>NUCLEOTIDE SEQUENCE</scope>
    <source>
        <strain evidence="1">HHB10654</strain>
    </source>
</reference>
<feature type="non-terminal residue" evidence="1">
    <location>
        <position position="1"/>
    </location>
</feature>
<dbReference type="EMBL" id="MU277266">
    <property type="protein sequence ID" value="KAI0056350.1"/>
    <property type="molecule type" value="Genomic_DNA"/>
</dbReference>
<evidence type="ECO:0000313" key="1">
    <source>
        <dbReference type="EMBL" id="KAI0056350.1"/>
    </source>
</evidence>
<dbReference type="Proteomes" id="UP000814140">
    <property type="component" value="Unassembled WGS sequence"/>
</dbReference>
<proteinExistence type="predicted"/>